<keyword evidence="1" id="KW-0175">Coiled coil</keyword>
<dbReference type="Pfam" id="PF05742">
    <property type="entry name" value="TANGO2"/>
    <property type="match status" value="1"/>
</dbReference>
<feature type="coiled-coil region" evidence="1">
    <location>
        <begin position="361"/>
        <end position="395"/>
    </location>
</feature>
<dbReference type="PANTHER" id="PTHR17985:SF16">
    <property type="entry name" value="TRANSPORT_GOLGI ORGANIZATION-LIKE PROTEIN (DUF833)"/>
    <property type="match status" value="1"/>
</dbReference>
<dbReference type="Proteomes" id="UP000325577">
    <property type="component" value="Linkage Group LG12"/>
</dbReference>
<dbReference type="OrthoDB" id="191601at2759"/>
<accession>A0A5J5BGW3</accession>
<evidence type="ECO:0000313" key="2">
    <source>
        <dbReference type="EMBL" id="KAA8541949.1"/>
    </source>
</evidence>
<sequence length="484" mass="55641">MCIAVFIWQAHPLYPFLLLLNRDEYHDRPTKPLAWWEGGEILGGKDGIAGGTWLACTRDGRVAFLTNVRELNSQPQAKSRGDLPVRFLESKKNPMEFAEELVEEADQYNGFNLIIADISSKTMVYITNRPKEDNISITEVSAGIHVLSNARLDSPWPKAQRLRHNFEDLFDTYGGNEVPLKEMADKLMRDTVKDDESVLPHIYPPKREYHLSSIFVEEETPLGRYGTRSTSALFVKASGEVSFYERYLEKEVWKEQTKLEEIHEVLSRINNFRAESSNGYAVKANCRSVNEVMENFMDGSCKLYRRMEALAKNKRRFQPYTVEAGMSSQKEQSSDLKASSSKHAAEISSVDCFGGKVRKGMVLNAGEVERLNQRLKALEEEAEVMKEDFIENMEERKKLMNEIYQQFQVVRHHLQSRKQAAAEKHRDGVMMIDFHKNERTGTGLSQVLYQDSNPSIVNRRATMVPLEEPTEVMYEFSNRQLVPF</sequence>
<dbReference type="EMBL" id="CM018035">
    <property type="protein sequence ID" value="KAA8541949.1"/>
    <property type="molecule type" value="Genomic_DNA"/>
</dbReference>
<organism evidence="2 3">
    <name type="scientific">Nyssa sinensis</name>
    <dbReference type="NCBI Taxonomy" id="561372"/>
    <lineage>
        <taxon>Eukaryota</taxon>
        <taxon>Viridiplantae</taxon>
        <taxon>Streptophyta</taxon>
        <taxon>Embryophyta</taxon>
        <taxon>Tracheophyta</taxon>
        <taxon>Spermatophyta</taxon>
        <taxon>Magnoliopsida</taxon>
        <taxon>eudicotyledons</taxon>
        <taxon>Gunneridae</taxon>
        <taxon>Pentapetalae</taxon>
        <taxon>asterids</taxon>
        <taxon>Cornales</taxon>
        <taxon>Nyssaceae</taxon>
        <taxon>Nyssa</taxon>
    </lineage>
</organism>
<dbReference type="PANTHER" id="PTHR17985">
    <property type="entry name" value="SER/THR-RICH PROTEIN T10 IN DGCR REGION"/>
    <property type="match status" value="1"/>
</dbReference>
<dbReference type="AlphaFoldDB" id="A0A5J5BGW3"/>
<evidence type="ECO:0000313" key="3">
    <source>
        <dbReference type="Proteomes" id="UP000325577"/>
    </source>
</evidence>
<dbReference type="InterPro" id="IPR008551">
    <property type="entry name" value="TANGO2"/>
</dbReference>
<protein>
    <submittedName>
        <fullName evidence="2">Uncharacterized protein</fullName>
    </submittedName>
</protein>
<evidence type="ECO:0000256" key="1">
    <source>
        <dbReference type="SAM" id="Coils"/>
    </source>
</evidence>
<keyword evidence="3" id="KW-1185">Reference proteome</keyword>
<gene>
    <name evidence="2" type="ORF">F0562_023101</name>
</gene>
<name>A0A5J5BGW3_9ASTE</name>
<reference evidence="2 3" key="1">
    <citation type="submission" date="2019-09" db="EMBL/GenBank/DDBJ databases">
        <title>A chromosome-level genome assembly of the Chinese tupelo Nyssa sinensis.</title>
        <authorList>
            <person name="Yang X."/>
            <person name="Kang M."/>
            <person name="Yang Y."/>
            <person name="Xiong H."/>
            <person name="Wang M."/>
            <person name="Zhang Z."/>
            <person name="Wang Z."/>
            <person name="Wu H."/>
            <person name="Ma T."/>
            <person name="Liu J."/>
            <person name="Xi Z."/>
        </authorList>
    </citation>
    <scope>NUCLEOTIDE SEQUENCE [LARGE SCALE GENOMIC DNA]</scope>
    <source>
        <strain evidence="2">J267</strain>
        <tissue evidence="2">Leaf</tissue>
    </source>
</reference>
<proteinExistence type="predicted"/>